<dbReference type="Proteomes" id="UP000701853">
    <property type="component" value="Chromosome 5"/>
</dbReference>
<gene>
    <name evidence="2" type="ORF">CXB51_009889</name>
</gene>
<feature type="compositionally biased region" description="Basic and acidic residues" evidence="1">
    <location>
        <begin position="7"/>
        <end position="22"/>
    </location>
</feature>
<sequence length="93" mass="10219">MFFNPSTHDHHGSRPEASDRKNSKAGTCSNDDKPISGLFMKINVDEESKVKLSDFTGLDTGYATIGKYHFPLSVHSTLKLIINVYGDVTATSE</sequence>
<dbReference type="AlphaFoldDB" id="A0A8J5Z1H6"/>
<reference evidence="2 3" key="1">
    <citation type="journal article" date="2021" name="bioRxiv">
        <title>The Gossypium anomalum genome as a resource for cotton improvement and evolutionary analysis of hybrid incompatibility.</title>
        <authorList>
            <person name="Grover C.E."/>
            <person name="Yuan D."/>
            <person name="Arick M.A."/>
            <person name="Miller E.R."/>
            <person name="Hu G."/>
            <person name="Peterson D.G."/>
            <person name="Wendel J.F."/>
            <person name="Udall J.A."/>
        </authorList>
    </citation>
    <scope>NUCLEOTIDE SEQUENCE [LARGE SCALE GENOMIC DNA]</scope>
    <source>
        <strain evidence="2">JFW-Udall</strain>
        <tissue evidence="2">Leaf</tissue>
    </source>
</reference>
<evidence type="ECO:0000313" key="2">
    <source>
        <dbReference type="EMBL" id="KAG8492225.1"/>
    </source>
</evidence>
<feature type="region of interest" description="Disordered" evidence="1">
    <location>
        <begin position="1"/>
        <end position="33"/>
    </location>
</feature>
<evidence type="ECO:0000313" key="3">
    <source>
        <dbReference type="Proteomes" id="UP000701853"/>
    </source>
</evidence>
<dbReference type="OrthoDB" id="992742at2759"/>
<comment type="caution">
    <text evidence="2">The sequence shown here is derived from an EMBL/GenBank/DDBJ whole genome shotgun (WGS) entry which is preliminary data.</text>
</comment>
<proteinExistence type="predicted"/>
<accession>A0A8J5Z1H6</accession>
<name>A0A8J5Z1H6_9ROSI</name>
<evidence type="ECO:0000256" key="1">
    <source>
        <dbReference type="SAM" id="MobiDB-lite"/>
    </source>
</evidence>
<protein>
    <submittedName>
        <fullName evidence="2">Uncharacterized protein</fullName>
    </submittedName>
</protein>
<keyword evidence="3" id="KW-1185">Reference proteome</keyword>
<dbReference type="EMBL" id="JAHUZN010000005">
    <property type="protein sequence ID" value="KAG8492225.1"/>
    <property type="molecule type" value="Genomic_DNA"/>
</dbReference>
<organism evidence="2 3">
    <name type="scientific">Gossypium anomalum</name>
    <dbReference type="NCBI Taxonomy" id="47600"/>
    <lineage>
        <taxon>Eukaryota</taxon>
        <taxon>Viridiplantae</taxon>
        <taxon>Streptophyta</taxon>
        <taxon>Embryophyta</taxon>
        <taxon>Tracheophyta</taxon>
        <taxon>Spermatophyta</taxon>
        <taxon>Magnoliopsida</taxon>
        <taxon>eudicotyledons</taxon>
        <taxon>Gunneridae</taxon>
        <taxon>Pentapetalae</taxon>
        <taxon>rosids</taxon>
        <taxon>malvids</taxon>
        <taxon>Malvales</taxon>
        <taxon>Malvaceae</taxon>
        <taxon>Malvoideae</taxon>
        <taxon>Gossypium</taxon>
    </lineage>
</organism>